<evidence type="ECO:0000256" key="10">
    <source>
        <dbReference type="ARBA" id="ARBA00039675"/>
    </source>
</evidence>
<evidence type="ECO:0000256" key="5">
    <source>
        <dbReference type="ARBA" id="ARBA00023125"/>
    </source>
</evidence>
<evidence type="ECO:0000256" key="7">
    <source>
        <dbReference type="ARBA" id="ARBA00023163"/>
    </source>
</evidence>
<dbReference type="Ensembl" id="ENSCAFT00845012320.1">
    <property type="protein sequence ID" value="ENSCAFP00845009629.1"/>
    <property type="gene ID" value="ENSCAFG00845006897.1"/>
</dbReference>
<feature type="compositionally biased region" description="Basic and acidic residues" evidence="12">
    <location>
        <begin position="525"/>
        <end position="547"/>
    </location>
</feature>
<dbReference type="SUPFAM" id="SSF46785">
    <property type="entry name" value="Winged helix' DNA-binding domain"/>
    <property type="match status" value="2"/>
</dbReference>
<dbReference type="GO" id="GO:0010604">
    <property type="term" value="P:positive regulation of macromolecule metabolic process"/>
    <property type="evidence" value="ECO:0007669"/>
    <property type="project" value="UniProtKB-ARBA"/>
</dbReference>
<feature type="compositionally biased region" description="Basic and acidic residues" evidence="12">
    <location>
        <begin position="613"/>
        <end position="628"/>
    </location>
</feature>
<evidence type="ECO:0000256" key="12">
    <source>
        <dbReference type="SAM" id="MobiDB-lite"/>
    </source>
</evidence>
<feature type="region of interest" description="Disordered" evidence="12">
    <location>
        <begin position="504"/>
        <end position="630"/>
    </location>
</feature>
<feature type="domain" description="E2F/DP family winged-helix DNA-binding" evidence="13">
    <location>
        <begin position="283"/>
        <end position="368"/>
    </location>
</feature>
<evidence type="ECO:0000259" key="13">
    <source>
        <dbReference type="SMART" id="SM01372"/>
    </source>
</evidence>
<evidence type="ECO:0000256" key="2">
    <source>
        <dbReference type="ARBA" id="ARBA00010940"/>
    </source>
</evidence>
<comment type="subcellular location">
    <subcellularLocation>
        <location evidence="1 11">Nucleus</location>
    </subcellularLocation>
</comment>
<feature type="compositionally biased region" description="Polar residues" evidence="12">
    <location>
        <begin position="563"/>
        <end position="575"/>
    </location>
</feature>
<proteinExistence type="inferred from homology"/>
<reference evidence="14" key="3">
    <citation type="submission" date="2025-09" db="UniProtKB">
        <authorList>
            <consortium name="Ensembl"/>
        </authorList>
    </citation>
    <scope>IDENTIFICATION</scope>
    <source>
        <strain evidence="14">Boxer</strain>
    </source>
</reference>
<organism evidence="14 15">
    <name type="scientific">Canis lupus familiaris</name>
    <name type="common">Dog</name>
    <name type="synonym">Canis familiaris</name>
    <dbReference type="NCBI Taxonomy" id="9615"/>
    <lineage>
        <taxon>Eukaryota</taxon>
        <taxon>Metazoa</taxon>
        <taxon>Chordata</taxon>
        <taxon>Craniata</taxon>
        <taxon>Vertebrata</taxon>
        <taxon>Euteleostomi</taxon>
        <taxon>Mammalia</taxon>
        <taxon>Eutheria</taxon>
        <taxon>Laurasiatheria</taxon>
        <taxon>Carnivora</taxon>
        <taxon>Caniformia</taxon>
        <taxon>Canidae</taxon>
        <taxon>Canis</taxon>
    </lineage>
</organism>
<dbReference type="OrthoDB" id="5318at2759"/>
<evidence type="ECO:0000313" key="15">
    <source>
        <dbReference type="Proteomes" id="UP000805418"/>
    </source>
</evidence>
<evidence type="ECO:0000256" key="8">
    <source>
        <dbReference type="ARBA" id="ARBA00023242"/>
    </source>
</evidence>
<gene>
    <name evidence="14" type="primary">E2F7</name>
</gene>
<dbReference type="PANTHER" id="PTHR12081:SF25">
    <property type="entry name" value="TRANSCRIPTION FACTOR E2F7"/>
    <property type="match status" value="1"/>
</dbReference>
<dbReference type="InterPro" id="IPR036390">
    <property type="entry name" value="WH_DNA-bd_sf"/>
</dbReference>
<accession>A0A8I3N1C4</accession>
<keyword evidence="8 11" id="KW-0539">Nucleus</keyword>
<dbReference type="GO" id="GO:0001217">
    <property type="term" value="F:DNA-binding transcription repressor activity"/>
    <property type="evidence" value="ECO:0007669"/>
    <property type="project" value="UniProtKB-ARBA"/>
</dbReference>
<evidence type="ECO:0000256" key="4">
    <source>
        <dbReference type="ARBA" id="ARBA00023015"/>
    </source>
</evidence>
<dbReference type="GO" id="GO:0000978">
    <property type="term" value="F:RNA polymerase II cis-regulatory region sequence-specific DNA binding"/>
    <property type="evidence" value="ECO:0007669"/>
    <property type="project" value="InterPro"/>
</dbReference>
<dbReference type="GO" id="GO:0006357">
    <property type="term" value="P:regulation of transcription by RNA polymerase II"/>
    <property type="evidence" value="ECO:0007669"/>
    <property type="project" value="InterPro"/>
</dbReference>
<dbReference type="FunFam" id="1.10.10.10:FF:000073">
    <property type="entry name" value="E2F transcription factor 8"/>
    <property type="match status" value="1"/>
</dbReference>
<dbReference type="GO" id="GO:0045935">
    <property type="term" value="P:positive regulation of nucleobase-containing compound metabolic process"/>
    <property type="evidence" value="ECO:0007669"/>
    <property type="project" value="UniProtKB-ARBA"/>
</dbReference>
<keyword evidence="6" id="KW-0010">Activator</keyword>
<dbReference type="InterPro" id="IPR015633">
    <property type="entry name" value="E2F"/>
</dbReference>
<reference evidence="14" key="2">
    <citation type="submission" date="2025-08" db="UniProtKB">
        <authorList>
            <consortium name="Ensembl"/>
        </authorList>
    </citation>
    <scope>IDENTIFICATION</scope>
    <source>
        <strain evidence="14">Boxer</strain>
    </source>
</reference>
<dbReference type="InterPro" id="IPR036388">
    <property type="entry name" value="WH-like_DNA-bd_sf"/>
</dbReference>
<evidence type="ECO:0000256" key="3">
    <source>
        <dbReference type="ARBA" id="ARBA00022491"/>
    </source>
</evidence>
<dbReference type="InterPro" id="IPR003316">
    <property type="entry name" value="E2F_WHTH_DNA-bd_dom"/>
</dbReference>
<feature type="domain" description="E2F/DP family winged-helix DNA-binding" evidence="13">
    <location>
        <begin position="143"/>
        <end position="212"/>
    </location>
</feature>
<dbReference type="Pfam" id="PF02319">
    <property type="entry name" value="WHD_E2F_TDP"/>
    <property type="match status" value="2"/>
</dbReference>
<name>A0A8I3N1C4_CANLF</name>
<dbReference type="FunFam" id="1.10.10.10:FF:000100">
    <property type="entry name" value="E2F transcription factor 8"/>
    <property type="match status" value="1"/>
</dbReference>
<reference evidence="14" key="1">
    <citation type="submission" date="2020-03" db="EMBL/GenBank/DDBJ databases">
        <title>Long-read based genome assembly of a Labrador retriever dog.</title>
        <authorList>
            <person name="Eory L."/>
            <person name="Zhang W."/>
            <person name="Schoenebeck J."/>
        </authorList>
    </citation>
    <scope>NUCLEOTIDE SEQUENCE [LARGE SCALE GENOMIC DNA]</scope>
    <source>
        <strain evidence="14">Labrador retriever</strain>
    </source>
</reference>
<dbReference type="GeneTree" id="ENSGT00940000157713"/>
<dbReference type="GO" id="GO:0005667">
    <property type="term" value="C:transcription regulator complex"/>
    <property type="evidence" value="ECO:0007669"/>
    <property type="project" value="InterPro"/>
</dbReference>
<dbReference type="Gene3D" id="1.10.10.10">
    <property type="entry name" value="Winged helix-like DNA-binding domain superfamily/Winged helix DNA-binding domain"/>
    <property type="match status" value="2"/>
</dbReference>
<keyword evidence="5 11" id="KW-0238">DNA-binding</keyword>
<keyword evidence="3" id="KW-0678">Repressor</keyword>
<protein>
    <recommendedName>
        <fullName evidence="10">Transcription factor E2F7</fullName>
    </recommendedName>
</protein>
<dbReference type="Proteomes" id="UP000805418">
    <property type="component" value="Chromosome 15"/>
</dbReference>
<keyword evidence="7 11" id="KW-0804">Transcription</keyword>
<evidence type="ECO:0000256" key="9">
    <source>
        <dbReference type="ARBA" id="ARBA00023306"/>
    </source>
</evidence>
<dbReference type="SMART" id="SM01372">
    <property type="entry name" value="E2F_TDP"/>
    <property type="match status" value="2"/>
</dbReference>
<feature type="region of interest" description="Disordered" evidence="12">
    <location>
        <begin position="734"/>
        <end position="793"/>
    </location>
</feature>
<comment type="similarity">
    <text evidence="2 11">Belongs to the E2F/DP family.</text>
</comment>
<keyword evidence="4 11" id="KW-0805">Transcription regulation</keyword>
<dbReference type="PANTHER" id="PTHR12081">
    <property type="entry name" value="TRANSCRIPTION FACTOR E2F"/>
    <property type="match status" value="1"/>
</dbReference>
<sequence>MEVNCLTLKDLINPRQSRLDFAIEDGDNAQKENIFVDRSRMAPKTPIKNEPIDLSKQKIFTPERNPITPVKLVDQRQQTEPWTPTANLKMLISAASPDIRDREKKKGLFRPIENKDDAFTDSLQLDVVGDGSVDEFEKQRPSRKQKSLGLLCQKFLARYPSYPLSSEKTTISLDEVAVSLGVERRRIYDIVNVLESLHLVSRVAKNQYGWHGRHSLPKTLRSLQRLGEEQKYEEQMAHLQQKELELMDYKLGERKKDGYPDSQDQQLLDFSEPDYPSSSANSRKDKSLRIMSQKFVMLFLVSKTKIITLDVAAKILIEESQDTPDHSKFKTKVRRLYDIANVLTSLALIKKVHVTEERGRKPAFKWIGPVDFSSSGSGYSLEIGSLAAVYQQKIEDGSQGKAVATSKRAMPPSGSLDPPAPLPGLSVDSEYCAHPLAHQVFSVAQLDLQAFPTQNSLHGQVGVSAASAASDVESLKPALLASQPLVYVPSPSLLMLYGRLQEGPAPTSGSGVPADRPPTPSVQKRLGEERKPQAEEPAPKRQSRDYEDSPLALVMPKKPSEATDLTSAKTLSNGRSGAPEDIHMEAQASAAEEASGKATANCLTSSEWGNPSRDTEMEKSSKENESTKEPSLLQYLYVQSPAGLNGFNVLLPGSRNPQAGGAPSGQLPPLGIPCMVLPSPTLGPFPVLYSPTVPRPVSSAAGALPGAGPVHFGVPSLGSTAHLLIGPTNVVNPKSSTLPSADPQLQRPRSLGLSPEVPGPHGIVQPGSPGCTAHPGSAVKPQQVSRALSPGGPSFCDLGGPRVPSVAVNAVAVEQTPEVTVARFPVCPVKHEGPSGGCCALETKLLFSCQSVP</sequence>
<evidence type="ECO:0000256" key="6">
    <source>
        <dbReference type="ARBA" id="ARBA00023159"/>
    </source>
</evidence>
<dbReference type="AlphaFoldDB" id="A0A8I3N1C4"/>
<evidence type="ECO:0000313" key="14">
    <source>
        <dbReference type="Ensembl" id="ENSCAFP00845009629.1"/>
    </source>
</evidence>
<evidence type="ECO:0000256" key="11">
    <source>
        <dbReference type="RuleBase" id="RU003796"/>
    </source>
</evidence>
<feature type="region of interest" description="Disordered" evidence="12">
    <location>
        <begin position="255"/>
        <end position="283"/>
    </location>
</feature>
<dbReference type="GO" id="GO:0005634">
    <property type="term" value="C:nucleus"/>
    <property type="evidence" value="ECO:0007669"/>
    <property type="project" value="UniProtKB-SubCell"/>
</dbReference>
<keyword evidence="9" id="KW-0131">Cell cycle</keyword>
<dbReference type="GO" id="GO:0002040">
    <property type="term" value="P:sprouting angiogenesis"/>
    <property type="evidence" value="ECO:0007669"/>
    <property type="project" value="UniProtKB-ARBA"/>
</dbReference>
<keyword evidence="15" id="KW-1185">Reference proteome</keyword>
<evidence type="ECO:0000256" key="1">
    <source>
        <dbReference type="ARBA" id="ARBA00004123"/>
    </source>
</evidence>
<feature type="compositionally biased region" description="Low complexity" evidence="12">
    <location>
        <begin position="585"/>
        <end position="600"/>
    </location>
</feature>